<evidence type="ECO:0000259" key="5">
    <source>
        <dbReference type="Pfam" id="PF03717"/>
    </source>
</evidence>
<evidence type="ECO:0000313" key="7">
    <source>
        <dbReference type="Proteomes" id="UP000230843"/>
    </source>
</evidence>
<dbReference type="PANTHER" id="PTHR30627:SF1">
    <property type="entry name" value="PEPTIDOGLYCAN D,D-TRANSPEPTIDASE FTSI"/>
    <property type="match status" value="1"/>
</dbReference>
<feature type="domain" description="Penicillin-binding protein dimerisation" evidence="5">
    <location>
        <begin position="68"/>
        <end position="227"/>
    </location>
</feature>
<dbReference type="Gene3D" id="3.40.710.10">
    <property type="entry name" value="DD-peptidase/beta-lactamase superfamily"/>
    <property type="match status" value="1"/>
</dbReference>
<evidence type="ECO:0000256" key="3">
    <source>
        <dbReference type="SAM" id="Phobius"/>
    </source>
</evidence>
<evidence type="ECO:0000256" key="1">
    <source>
        <dbReference type="ARBA" id="ARBA00004370"/>
    </source>
</evidence>
<comment type="caution">
    <text evidence="6">The sequence shown here is derived from an EMBL/GenBank/DDBJ whole genome shotgun (WGS) entry which is preliminary data.</text>
</comment>
<dbReference type="GO" id="GO:0005886">
    <property type="term" value="C:plasma membrane"/>
    <property type="evidence" value="ECO:0007669"/>
    <property type="project" value="TreeGrafter"/>
</dbReference>
<dbReference type="Pfam" id="PF03717">
    <property type="entry name" value="PBP_dimer"/>
    <property type="match status" value="1"/>
</dbReference>
<feature type="transmembrane region" description="Helical" evidence="3">
    <location>
        <begin position="26"/>
        <end position="48"/>
    </location>
</feature>
<dbReference type="InterPro" id="IPR005311">
    <property type="entry name" value="PBP_dimer"/>
</dbReference>
<gene>
    <name evidence="6" type="ORF">CO137_03720</name>
</gene>
<accession>A0A2M7Z5Z0</accession>
<dbReference type="InterPro" id="IPR012338">
    <property type="entry name" value="Beta-lactam/transpept-like"/>
</dbReference>
<reference evidence="7" key="1">
    <citation type="submission" date="2017-09" db="EMBL/GenBank/DDBJ databases">
        <title>Depth-based differentiation of microbial function through sediment-hosted aquifers and enrichment of novel symbionts in the deep terrestrial subsurface.</title>
        <authorList>
            <person name="Probst A.J."/>
            <person name="Ladd B."/>
            <person name="Jarett J.K."/>
            <person name="Geller-Mcgrath D.E."/>
            <person name="Sieber C.M.K."/>
            <person name="Emerson J.B."/>
            <person name="Anantharaman K."/>
            <person name="Thomas B.C."/>
            <person name="Malmstrom R."/>
            <person name="Stieglmeier M."/>
            <person name="Klingl A."/>
            <person name="Woyke T."/>
            <person name="Ryan C.M."/>
            <person name="Banfield J.F."/>
        </authorList>
    </citation>
    <scope>NUCLEOTIDE SEQUENCE [LARGE SCALE GENOMIC DNA]</scope>
</reference>
<dbReference type="EMBL" id="PFVJ01000079">
    <property type="protein sequence ID" value="PJA89550.1"/>
    <property type="molecule type" value="Genomic_DNA"/>
</dbReference>
<keyword evidence="3" id="KW-0812">Transmembrane</keyword>
<evidence type="ECO:0008006" key="8">
    <source>
        <dbReference type="Google" id="ProtNLM"/>
    </source>
</evidence>
<protein>
    <recommendedName>
        <fullName evidence="8">Penicillin-binding protein 2</fullName>
    </recommendedName>
</protein>
<dbReference type="SUPFAM" id="SSF56601">
    <property type="entry name" value="beta-lactamase/transpeptidase-like"/>
    <property type="match status" value="1"/>
</dbReference>
<organism evidence="6 7">
    <name type="scientific">Candidatus Magasanikbacteria bacterium CG_4_9_14_3_um_filter_32_9</name>
    <dbReference type="NCBI Taxonomy" id="1974644"/>
    <lineage>
        <taxon>Bacteria</taxon>
        <taxon>Candidatus Magasanikiibacteriota</taxon>
    </lineage>
</organism>
<dbReference type="InterPro" id="IPR050515">
    <property type="entry name" value="Beta-lactam/transpept"/>
</dbReference>
<feature type="domain" description="Penicillin-binding protein transpeptidase" evidence="4">
    <location>
        <begin position="272"/>
        <end position="580"/>
    </location>
</feature>
<proteinExistence type="predicted"/>
<keyword evidence="3" id="KW-1133">Transmembrane helix</keyword>
<evidence type="ECO:0000256" key="2">
    <source>
        <dbReference type="ARBA" id="ARBA00023136"/>
    </source>
</evidence>
<dbReference type="Proteomes" id="UP000230843">
    <property type="component" value="Unassembled WGS sequence"/>
</dbReference>
<dbReference type="GO" id="GO:0071555">
    <property type="term" value="P:cell wall organization"/>
    <property type="evidence" value="ECO:0007669"/>
    <property type="project" value="TreeGrafter"/>
</dbReference>
<dbReference type="Gene3D" id="3.30.450.330">
    <property type="match status" value="1"/>
</dbReference>
<sequence>MNLYYSKNSLDKKNNGGQNNDPRVRIILTTILVVVSLIIIKLFFLMIWQGGFYKALAAGSHEIFAQLYPKRGSVYIQDTRTEEKYPLAINRDFFLLFADTRFIKNQEEINNIIEKLSEIFGYEQEKKDGIFLQLSKDNDPYEPIEKKVDEKTKDKIEELNLPGISFIRSSHRFYPEGSLASSIIGFLGQDSGGNNVGNYGIEGYWDKELAGSGGFYEGLKGAVGNKIAFGDAKFELAQDGTDITLTIDRTIQFQTCKILQEAMLEYGAESATAIVMDPMTGAIRAMCSLPDFDPNNYGSVDSVRVFNNSAIFTPYEPGSVFKPIVMAAALNESVVTPQTYFFDTGIKEGICDTPIKNANEAKYDDTNMIGVLENSINTGMVFVVERLGKENLKNYVETFGFGAKSGLELDTEVGGTLDSLYRNDSNKIDCYSATASFGQGLTATPLQMTTAFSALANGGLLLKPYIVDEIDYSDGRIQKTKVKEIRKVISGSSSSLISGMLVNVVDNGQAKKAQVHGFYVAGKTGTAQISGFGGYSQETNHSFVGYAPVDNPKFVLFVKFEKPQRSFSSTTAAPTFSKIAKFILEYYGVPPSR</sequence>
<dbReference type="InterPro" id="IPR001460">
    <property type="entry name" value="PCN-bd_Tpept"/>
</dbReference>
<evidence type="ECO:0000313" key="6">
    <source>
        <dbReference type="EMBL" id="PJA89550.1"/>
    </source>
</evidence>
<dbReference type="Gene3D" id="3.90.1310.10">
    <property type="entry name" value="Penicillin-binding protein 2a (Domain 2)"/>
    <property type="match status" value="1"/>
</dbReference>
<dbReference type="InterPro" id="IPR036138">
    <property type="entry name" value="PBP_dimer_sf"/>
</dbReference>
<dbReference type="Pfam" id="PF00905">
    <property type="entry name" value="Transpeptidase"/>
    <property type="match status" value="1"/>
</dbReference>
<name>A0A2M7Z5Z0_9BACT</name>
<dbReference type="AlphaFoldDB" id="A0A2M7Z5Z0"/>
<dbReference type="PANTHER" id="PTHR30627">
    <property type="entry name" value="PEPTIDOGLYCAN D,D-TRANSPEPTIDASE"/>
    <property type="match status" value="1"/>
</dbReference>
<evidence type="ECO:0000259" key="4">
    <source>
        <dbReference type="Pfam" id="PF00905"/>
    </source>
</evidence>
<dbReference type="SUPFAM" id="SSF56519">
    <property type="entry name" value="Penicillin binding protein dimerisation domain"/>
    <property type="match status" value="1"/>
</dbReference>
<keyword evidence="2 3" id="KW-0472">Membrane</keyword>
<comment type="subcellular location">
    <subcellularLocation>
        <location evidence="1">Membrane</location>
    </subcellularLocation>
</comment>
<dbReference type="GO" id="GO:0008658">
    <property type="term" value="F:penicillin binding"/>
    <property type="evidence" value="ECO:0007669"/>
    <property type="project" value="InterPro"/>
</dbReference>